<evidence type="ECO:0000313" key="1">
    <source>
        <dbReference type="EMBL" id="CAH2261387.1"/>
    </source>
</evidence>
<keyword evidence="2" id="KW-1185">Reference proteome</keyword>
<gene>
    <name evidence="1" type="primary">jg16950</name>
    <name evidence="1" type="ORF">PAEG_LOCUS23915</name>
</gene>
<dbReference type="AlphaFoldDB" id="A0A8S4SBI2"/>
<sequence>MFNFVLLRAAGYKWPRTVDFGTPYKRPMFSSGLMELLGARQREGGFATSDDDNVNLEELWNCWEQYIKRIERSVAIQSILC</sequence>
<name>A0A8S4SBI2_9NEOP</name>
<accession>A0A8S4SBI2</accession>
<evidence type="ECO:0000313" key="2">
    <source>
        <dbReference type="Proteomes" id="UP000838756"/>
    </source>
</evidence>
<dbReference type="Proteomes" id="UP000838756">
    <property type="component" value="Unassembled WGS sequence"/>
</dbReference>
<protein>
    <submittedName>
        <fullName evidence="1">Jg16950 protein</fullName>
    </submittedName>
</protein>
<comment type="caution">
    <text evidence="1">The sequence shown here is derived from an EMBL/GenBank/DDBJ whole genome shotgun (WGS) entry which is preliminary data.</text>
</comment>
<dbReference type="EMBL" id="CAKXAJ010026190">
    <property type="protein sequence ID" value="CAH2261387.1"/>
    <property type="molecule type" value="Genomic_DNA"/>
</dbReference>
<proteinExistence type="predicted"/>
<reference evidence="1" key="1">
    <citation type="submission" date="2022-03" db="EMBL/GenBank/DDBJ databases">
        <authorList>
            <person name="Lindestad O."/>
        </authorList>
    </citation>
    <scope>NUCLEOTIDE SEQUENCE</scope>
</reference>
<organism evidence="1 2">
    <name type="scientific">Pararge aegeria aegeria</name>
    <dbReference type="NCBI Taxonomy" id="348720"/>
    <lineage>
        <taxon>Eukaryota</taxon>
        <taxon>Metazoa</taxon>
        <taxon>Ecdysozoa</taxon>
        <taxon>Arthropoda</taxon>
        <taxon>Hexapoda</taxon>
        <taxon>Insecta</taxon>
        <taxon>Pterygota</taxon>
        <taxon>Neoptera</taxon>
        <taxon>Endopterygota</taxon>
        <taxon>Lepidoptera</taxon>
        <taxon>Glossata</taxon>
        <taxon>Ditrysia</taxon>
        <taxon>Papilionoidea</taxon>
        <taxon>Nymphalidae</taxon>
        <taxon>Satyrinae</taxon>
        <taxon>Satyrini</taxon>
        <taxon>Parargina</taxon>
        <taxon>Pararge</taxon>
    </lineage>
</organism>